<evidence type="ECO:0000256" key="8">
    <source>
        <dbReference type="ARBA" id="ARBA00023204"/>
    </source>
</evidence>
<dbReference type="InterPro" id="IPR003265">
    <property type="entry name" value="HhH-GPD_domain"/>
</dbReference>
<dbReference type="InterPro" id="IPR004036">
    <property type="entry name" value="Endonuclease-III-like_CS2"/>
</dbReference>
<comment type="caution">
    <text evidence="12">The sequence shown here is derived from an EMBL/GenBank/DDBJ whole genome shotgun (WGS) entry which is preliminary data.</text>
</comment>
<dbReference type="SUPFAM" id="SSF48150">
    <property type="entry name" value="DNA-glycosylase"/>
    <property type="match status" value="1"/>
</dbReference>
<keyword evidence="5 10" id="KW-0378">Hydrolase</keyword>
<dbReference type="InterPro" id="IPR005759">
    <property type="entry name" value="Nth"/>
</dbReference>
<dbReference type="GO" id="GO:0046872">
    <property type="term" value="F:metal ion binding"/>
    <property type="evidence" value="ECO:0007669"/>
    <property type="project" value="UniProtKB-KW"/>
</dbReference>
<feature type="binding site" evidence="10">
    <location>
        <position position="210"/>
    </location>
    <ligand>
        <name>[4Fe-4S] cluster</name>
        <dbReference type="ChEBI" id="CHEBI:49883"/>
    </ligand>
</feature>
<dbReference type="GO" id="GO:0140078">
    <property type="term" value="F:class I DNA-(apurinic or apyrimidinic site) endonuclease activity"/>
    <property type="evidence" value="ECO:0007669"/>
    <property type="project" value="UniProtKB-EC"/>
</dbReference>
<dbReference type="STRING" id="1798542.A3F54_00300"/>
<dbReference type="Pfam" id="PF00633">
    <property type="entry name" value="HHH"/>
    <property type="match status" value="1"/>
</dbReference>
<dbReference type="EC" id="4.2.99.18" evidence="10"/>
<keyword evidence="6 10" id="KW-0408">Iron</keyword>
<dbReference type="EMBL" id="MHKD01000027">
    <property type="protein sequence ID" value="OGY82656.1"/>
    <property type="molecule type" value="Genomic_DNA"/>
</dbReference>
<dbReference type="GO" id="GO:0006285">
    <property type="term" value="P:base-excision repair, AP site formation"/>
    <property type="evidence" value="ECO:0007669"/>
    <property type="project" value="TreeGrafter"/>
</dbReference>
<comment type="cofactor">
    <cofactor evidence="10">
        <name>[4Fe-4S] cluster</name>
        <dbReference type="ChEBI" id="CHEBI:49883"/>
    </cofactor>
    <text evidence="10">Binds 1 [4Fe-4S] cluster.</text>
</comment>
<dbReference type="GO" id="GO:0051539">
    <property type="term" value="F:4 iron, 4 sulfur cluster binding"/>
    <property type="evidence" value="ECO:0007669"/>
    <property type="project" value="UniProtKB-UniRule"/>
</dbReference>
<keyword evidence="10" id="KW-0456">Lyase</keyword>
<evidence type="ECO:0000256" key="7">
    <source>
        <dbReference type="ARBA" id="ARBA00023014"/>
    </source>
</evidence>
<evidence type="ECO:0000256" key="10">
    <source>
        <dbReference type="HAMAP-Rule" id="MF_00942"/>
    </source>
</evidence>
<dbReference type="PIRSF" id="PIRSF001435">
    <property type="entry name" value="Nth"/>
    <property type="match status" value="1"/>
</dbReference>
<keyword evidence="9 10" id="KW-0326">Glycosidase</keyword>
<dbReference type="PANTHER" id="PTHR10359">
    <property type="entry name" value="A/G-SPECIFIC ADENINE GLYCOSYLASE/ENDONUCLEASE III"/>
    <property type="match status" value="1"/>
</dbReference>
<keyword evidence="3 10" id="KW-0479">Metal-binding</keyword>
<keyword evidence="12" id="KW-0540">Nuclease</keyword>
<dbReference type="GO" id="GO:0019104">
    <property type="term" value="F:DNA N-glycosylase activity"/>
    <property type="evidence" value="ECO:0007669"/>
    <property type="project" value="UniProtKB-UniRule"/>
</dbReference>
<dbReference type="Pfam" id="PF00730">
    <property type="entry name" value="HhH-GPD"/>
    <property type="match status" value="1"/>
</dbReference>
<evidence type="ECO:0000256" key="3">
    <source>
        <dbReference type="ARBA" id="ARBA00022723"/>
    </source>
</evidence>
<name>A0A1G2B1M8_9BACT</name>
<evidence type="ECO:0000259" key="11">
    <source>
        <dbReference type="SMART" id="SM00478"/>
    </source>
</evidence>
<dbReference type="PROSITE" id="PS01155">
    <property type="entry name" value="ENDONUCLEASE_III_2"/>
    <property type="match status" value="1"/>
</dbReference>
<keyword evidence="7 10" id="KW-0411">Iron-sulfur</keyword>
<reference evidence="12 13" key="1">
    <citation type="journal article" date="2016" name="Nat. Commun.">
        <title>Thousands of microbial genomes shed light on interconnected biogeochemical processes in an aquifer system.</title>
        <authorList>
            <person name="Anantharaman K."/>
            <person name="Brown C.T."/>
            <person name="Hug L.A."/>
            <person name="Sharon I."/>
            <person name="Castelle C.J."/>
            <person name="Probst A.J."/>
            <person name="Thomas B.C."/>
            <person name="Singh A."/>
            <person name="Wilkins M.J."/>
            <person name="Karaoz U."/>
            <person name="Brodie E.L."/>
            <person name="Williams K.H."/>
            <person name="Hubbard S.S."/>
            <person name="Banfield J.F."/>
        </authorList>
    </citation>
    <scope>NUCLEOTIDE SEQUENCE [LARGE SCALE GENOMIC DNA]</scope>
</reference>
<evidence type="ECO:0000313" key="13">
    <source>
        <dbReference type="Proteomes" id="UP000176952"/>
    </source>
</evidence>
<proteinExistence type="inferred from homology"/>
<evidence type="ECO:0000256" key="6">
    <source>
        <dbReference type="ARBA" id="ARBA00023004"/>
    </source>
</evidence>
<protein>
    <recommendedName>
        <fullName evidence="10">Endonuclease III</fullName>
        <ecNumber evidence="10">4.2.99.18</ecNumber>
    </recommendedName>
    <alternativeName>
        <fullName evidence="10">DNA-(apurinic or apyrimidinic site) lyase</fullName>
    </alternativeName>
</protein>
<comment type="similarity">
    <text evidence="1 10">Belongs to the Nth/MutY family.</text>
</comment>
<evidence type="ECO:0000256" key="9">
    <source>
        <dbReference type="ARBA" id="ARBA00023295"/>
    </source>
</evidence>
<dbReference type="PANTHER" id="PTHR10359:SF18">
    <property type="entry name" value="ENDONUCLEASE III"/>
    <property type="match status" value="1"/>
</dbReference>
<dbReference type="GO" id="GO:0003677">
    <property type="term" value="F:DNA binding"/>
    <property type="evidence" value="ECO:0007669"/>
    <property type="project" value="UniProtKB-UniRule"/>
</dbReference>
<evidence type="ECO:0000256" key="5">
    <source>
        <dbReference type="ARBA" id="ARBA00022801"/>
    </source>
</evidence>
<comment type="function">
    <text evidence="10">DNA repair enzyme that has both DNA N-glycosylase activity and AP-lyase activity. The DNA N-glycosylase activity releases various damaged pyrimidines from DNA by cleaving the N-glycosidic bond, leaving an AP (apurinic/apyrimidinic) site. The AP-lyase activity cleaves the phosphodiester bond 3' to the AP site by a beta-elimination, leaving a 3'-terminal unsaturated sugar and a product with a terminal 5'-phosphate.</text>
</comment>
<dbReference type="FunFam" id="1.10.340.30:FF:000001">
    <property type="entry name" value="Endonuclease III"/>
    <property type="match status" value="1"/>
</dbReference>
<keyword evidence="2 10" id="KW-0004">4Fe-4S</keyword>
<gene>
    <name evidence="10" type="primary">nth</name>
    <name evidence="12" type="ORF">A3F54_00300</name>
</gene>
<keyword evidence="10" id="KW-0238">DNA-binding</keyword>
<evidence type="ECO:0000256" key="4">
    <source>
        <dbReference type="ARBA" id="ARBA00022763"/>
    </source>
</evidence>
<comment type="catalytic activity">
    <reaction evidence="10">
        <text>2'-deoxyribonucleotide-(2'-deoxyribose 5'-phosphate)-2'-deoxyribonucleotide-DNA = a 3'-end 2'-deoxyribonucleotide-(2,3-dehydro-2,3-deoxyribose 5'-phosphate)-DNA + a 5'-end 5'-phospho-2'-deoxyribonucleoside-DNA + H(+)</text>
        <dbReference type="Rhea" id="RHEA:66592"/>
        <dbReference type="Rhea" id="RHEA-COMP:13180"/>
        <dbReference type="Rhea" id="RHEA-COMP:16897"/>
        <dbReference type="Rhea" id="RHEA-COMP:17067"/>
        <dbReference type="ChEBI" id="CHEBI:15378"/>
        <dbReference type="ChEBI" id="CHEBI:136412"/>
        <dbReference type="ChEBI" id="CHEBI:157695"/>
        <dbReference type="ChEBI" id="CHEBI:167181"/>
        <dbReference type="EC" id="4.2.99.18"/>
    </reaction>
</comment>
<evidence type="ECO:0000256" key="1">
    <source>
        <dbReference type="ARBA" id="ARBA00008343"/>
    </source>
</evidence>
<dbReference type="NCBIfam" id="TIGR01083">
    <property type="entry name" value="nth"/>
    <property type="match status" value="1"/>
</dbReference>
<feature type="domain" description="HhH-GPD" evidence="11">
    <location>
        <begin position="51"/>
        <end position="199"/>
    </location>
</feature>
<evidence type="ECO:0000313" key="12">
    <source>
        <dbReference type="EMBL" id="OGY82656.1"/>
    </source>
</evidence>
<dbReference type="Gene3D" id="1.10.340.30">
    <property type="entry name" value="Hypothetical protein, domain 2"/>
    <property type="match status" value="1"/>
</dbReference>
<dbReference type="InterPro" id="IPR023170">
    <property type="entry name" value="HhH_base_excis_C"/>
</dbReference>
<organism evidence="12 13">
    <name type="scientific">Candidatus Kerfeldbacteria bacterium RIFCSPHIGHO2_12_FULL_48_17</name>
    <dbReference type="NCBI Taxonomy" id="1798542"/>
    <lineage>
        <taxon>Bacteria</taxon>
        <taxon>Candidatus Kerfeldiibacteriota</taxon>
    </lineage>
</organism>
<feature type="binding site" evidence="10">
    <location>
        <position position="205"/>
    </location>
    <ligand>
        <name>[4Fe-4S] cluster</name>
        <dbReference type="ChEBI" id="CHEBI:49883"/>
    </ligand>
</feature>
<keyword evidence="8 10" id="KW-0234">DNA repair</keyword>
<evidence type="ECO:0000256" key="2">
    <source>
        <dbReference type="ARBA" id="ARBA00022485"/>
    </source>
</evidence>
<keyword evidence="4 10" id="KW-0227">DNA damage</keyword>
<sequence>MPKKCKKILSTRAGRAARARQLLAALQKLYSQPRMALRFNNTWEMLVAVMLSAQTTDKQVNVVTAHLFRKYLRLADYASAQPSGLARDIRRIGLWRGKARNIVATARIVQAKHGGRVPQTMDELTALPGVGRKTANIILSNAYGKNEGIAVDTHVTRLSRLFGLTRAADPVKIEQDLVRVVPRREWGNITHRLILYGREYCPARCRHADCPLRRFIV</sequence>
<dbReference type="InterPro" id="IPR000445">
    <property type="entry name" value="HhH_motif"/>
</dbReference>
<dbReference type="AlphaFoldDB" id="A0A1G2B1M8"/>
<dbReference type="CDD" id="cd00056">
    <property type="entry name" value="ENDO3c"/>
    <property type="match status" value="1"/>
</dbReference>
<accession>A0A1G2B1M8</accession>
<dbReference type="Gene3D" id="1.10.1670.10">
    <property type="entry name" value="Helix-hairpin-Helix base-excision DNA repair enzymes (C-terminal)"/>
    <property type="match status" value="1"/>
</dbReference>
<dbReference type="HAMAP" id="MF_00942">
    <property type="entry name" value="Nth"/>
    <property type="match status" value="1"/>
</dbReference>
<dbReference type="SMART" id="SM00478">
    <property type="entry name" value="ENDO3c"/>
    <property type="match status" value="1"/>
</dbReference>
<keyword evidence="12" id="KW-0255">Endonuclease</keyword>
<feature type="binding site" evidence="10">
    <location>
        <position position="201"/>
    </location>
    <ligand>
        <name>[4Fe-4S] cluster</name>
        <dbReference type="ChEBI" id="CHEBI:49883"/>
    </ligand>
</feature>
<dbReference type="InterPro" id="IPR011257">
    <property type="entry name" value="DNA_glycosylase"/>
</dbReference>
<dbReference type="Proteomes" id="UP000176952">
    <property type="component" value="Unassembled WGS sequence"/>
</dbReference>